<sequence>LRDDFEGMKKAGGNYMYLPHFLRASLVDVFTLDRRGRIAKLSF</sequence>
<feature type="non-terminal residue" evidence="1">
    <location>
        <position position="1"/>
    </location>
</feature>
<gene>
    <name evidence="1" type="ORF">S01H4_65750</name>
</gene>
<accession>X1G6E9</accession>
<dbReference type="AlphaFoldDB" id="X1G6E9"/>
<name>X1G6E9_9ZZZZ</name>
<evidence type="ECO:0000313" key="1">
    <source>
        <dbReference type="EMBL" id="GAH28568.1"/>
    </source>
</evidence>
<dbReference type="EMBL" id="BART01040363">
    <property type="protein sequence ID" value="GAH28568.1"/>
    <property type="molecule type" value="Genomic_DNA"/>
</dbReference>
<reference evidence="1" key="1">
    <citation type="journal article" date="2014" name="Front. Microbiol.">
        <title>High frequency of phylogenetically diverse reductive dehalogenase-homologous genes in deep subseafloor sedimentary metagenomes.</title>
        <authorList>
            <person name="Kawai M."/>
            <person name="Futagami T."/>
            <person name="Toyoda A."/>
            <person name="Takaki Y."/>
            <person name="Nishi S."/>
            <person name="Hori S."/>
            <person name="Arai W."/>
            <person name="Tsubouchi T."/>
            <person name="Morono Y."/>
            <person name="Uchiyama I."/>
            <person name="Ito T."/>
            <person name="Fujiyama A."/>
            <person name="Inagaki F."/>
            <person name="Takami H."/>
        </authorList>
    </citation>
    <scope>NUCLEOTIDE SEQUENCE</scope>
    <source>
        <strain evidence="1">Expedition CK06-06</strain>
    </source>
</reference>
<protein>
    <submittedName>
        <fullName evidence="1">Uncharacterized protein</fullName>
    </submittedName>
</protein>
<comment type="caution">
    <text evidence="1">The sequence shown here is derived from an EMBL/GenBank/DDBJ whole genome shotgun (WGS) entry which is preliminary data.</text>
</comment>
<organism evidence="1">
    <name type="scientific">marine sediment metagenome</name>
    <dbReference type="NCBI Taxonomy" id="412755"/>
    <lineage>
        <taxon>unclassified sequences</taxon>
        <taxon>metagenomes</taxon>
        <taxon>ecological metagenomes</taxon>
    </lineage>
</organism>
<proteinExistence type="predicted"/>